<dbReference type="AlphaFoldDB" id="A0A2U1CJP6"/>
<keyword evidence="4" id="KW-1185">Reference proteome</keyword>
<reference evidence="3 4" key="1">
    <citation type="submission" date="2018-04" db="EMBL/GenBank/DDBJ databases">
        <title>Genomic Encyclopedia of Type Strains, Phase IV (KMG-IV): sequencing the most valuable type-strain genomes for metagenomic binning, comparative biology and taxonomic classification.</title>
        <authorList>
            <person name="Goeker M."/>
        </authorList>
    </citation>
    <scope>NUCLEOTIDE SEQUENCE [LARGE SCALE GENOMIC DNA]</scope>
    <source>
        <strain evidence="3 4">DSM 10065</strain>
    </source>
</reference>
<dbReference type="SUPFAM" id="SSF52499">
    <property type="entry name" value="Isochorismatase-like hydrolases"/>
    <property type="match status" value="1"/>
</dbReference>
<dbReference type="CDD" id="cd00431">
    <property type="entry name" value="cysteine_hydrolases"/>
    <property type="match status" value="1"/>
</dbReference>
<dbReference type="GO" id="GO:0016787">
    <property type="term" value="F:hydrolase activity"/>
    <property type="evidence" value="ECO:0007669"/>
    <property type="project" value="UniProtKB-KW"/>
</dbReference>
<organism evidence="3 4">
    <name type="scientific">Pusillimonas noertemannii</name>
    <dbReference type="NCBI Taxonomy" id="305977"/>
    <lineage>
        <taxon>Bacteria</taxon>
        <taxon>Pseudomonadati</taxon>
        <taxon>Pseudomonadota</taxon>
        <taxon>Betaproteobacteria</taxon>
        <taxon>Burkholderiales</taxon>
        <taxon>Alcaligenaceae</taxon>
        <taxon>Pusillimonas</taxon>
    </lineage>
</organism>
<name>A0A2U1CJP6_9BURK</name>
<dbReference type="InterPro" id="IPR000868">
    <property type="entry name" value="Isochorismatase-like_dom"/>
</dbReference>
<gene>
    <name evidence="3" type="ORF">C7440_2754</name>
</gene>
<protein>
    <submittedName>
        <fullName evidence="3">Nicotinamidase-related amidase</fullName>
    </submittedName>
</protein>
<proteinExistence type="predicted"/>
<dbReference type="PANTHER" id="PTHR43540:SF6">
    <property type="entry name" value="ISOCHORISMATASE-LIKE DOMAIN-CONTAINING PROTEIN"/>
    <property type="match status" value="1"/>
</dbReference>
<sequence length="221" mass="24647">MEFPTWVTERVIARQGALHPYKALKPAETAFVVIDLQNFFTQPGYMGECKAARATFPAVNRLANALRNAGGHVIWIQTCSDSADTFWAHFQHDLLKPELSQKRLEQLSAQHSGFQLAAEVDAAEADTRVIKKYYSALATDSSNLHDVLQKKGIKNVLIGGTSTNVCCESTGRNAMMLNYRTIMVHDALSAFSPQEHEFSLQAWMLYFGDVLGTHDIINRLS</sequence>
<dbReference type="InterPro" id="IPR050272">
    <property type="entry name" value="Isochorismatase-like_hydrls"/>
</dbReference>
<evidence type="ECO:0000313" key="3">
    <source>
        <dbReference type="EMBL" id="PVY61204.1"/>
    </source>
</evidence>
<dbReference type="OrthoDB" id="9781985at2"/>
<keyword evidence="1" id="KW-0378">Hydrolase</keyword>
<dbReference type="Gene3D" id="3.40.50.850">
    <property type="entry name" value="Isochorismatase-like"/>
    <property type="match status" value="1"/>
</dbReference>
<accession>A0A2U1CJP6</accession>
<dbReference type="Pfam" id="PF00857">
    <property type="entry name" value="Isochorismatase"/>
    <property type="match status" value="1"/>
</dbReference>
<comment type="caution">
    <text evidence="3">The sequence shown here is derived from an EMBL/GenBank/DDBJ whole genome shotgun (WGS) entry which is preliminary data.</text>
</comment>
<dbReference type="Proteomes" id="UP000246145">
    <property type="component" value="Unassembled WGS sequence"/>
</dbReference>
<evidence type="ECO:0000259" key="2">
    <source>
        <dbReference type="Pfam" id="PF00857"/>
    </source>
</evidence>
<dbReference type="STRING" id="1231391.GCA_000308195_01063"/>
<dbReference type="InterPro" id="IPR036380">
    <property type="entry name" value="Isochorismatase-like_sf"/>
</dbReference>
<evidence type="ECO:0000256" key="1">
    <source>
        <dbReference type="ARBA" id="ARBA00022801"/>
    </source>
</evidence>
<evidence type="ECO:0000313" key="4">
    <source>
        <dbReference type="Proteomes" id="UP000246145"/>
    </source>
</evidence>
<dbReference type="PANTHER" id="PTHR43540">
    <property type="entry name" value="PEROXYUREIDOACRYLATE/UREIDOACRYLATE AMIDOHYDROLASE-RELATED"/>
    <property type="match status" value="1"/>
</dbReference>
<dbReference type="RefSeq" id="WP_017523431.1">
    <property type="nucleotide sequence ID" value="NZ_JACCEX010000004.1"/>
</dbReference>
<dbReference type="EMBL" id="QEKO01000004">
    <property type="protein sequence ID" value="PVY61204.1"/>
    <property type="molecule type" value="Genomic_DNA"/>
</dbReference>
<feature type="domain" description="Isochorismatase-like" evidence="2">
    <location>
        <begin position="29"/>
        <end position="214"/>
    </location>
</feature>